<accession>A0A2N1MSV5</accession>
<organism evidence="2 3">
    <name type="scientific">Rhizophagus irregularis</name>
    <dbReference type="NCBI Taxonomy" id="588596"/>
    <lineage>
        <taxon>Eukaryota</taxon>
        <taxon>Fungi</taxon>
        <taxon>Fungi incertae sedis</taxon>
        <taxon>Mucoromycota</taxon>
        <taxon>Glomeromycotina</taxon>
        <taxon>Glomeromycetes</taxon>
        <taxon>Glomerales</taxon>
        <taxon>Glomeraceae</taxon>
        <taxon>Rhizophagus</taxon>
    </lineage>
</organism>
<evidence type="ECO:0000256" key="1">
    <source>
        <dbReference type="SAM" id="Phobius"/>
    </source>
</evidence>
<comment type="caution">
    <text evidence="2">The sequence shown here is derived from an EMBL/GenBank/DDBJ whole genome shotgun (WGS) entry which is preliminary data.</text>
</comment>
<dbReference type="AlphaFoldDB" id="A0A2N1MSV5"/>
<feature type="transmembrane region" description="Helical" evidence="1">
    <location>
        <begin position="12"/>
        <end position="31"/>
    </location>
</feature>
<keyword evidence="1" id="KW-0812">Transmembrane</keyword>
<dbReference type="EMBL" id="LLXL01001394">
    <property type="protein sequence ID" value="PKK64700.1"/>
    <property type="molecule type" value="Genomic_DNA"/>
</dbReference>
<gene>
    <name evidence="2" type="ORF">RhiirC2_93592</name>
</gene>
<keyword evidence="1" id="KW-1133">Transmembrane helix</keyword>
<proteinExistence type="predicted"/>
<sequence length="50" mass="6055">MPRIIKIFVRYFFSAVFFFFFSCGYAAFFLLEKSPFCVLSRQMLIIDMHE</sequence>
<evidence type="ECO:0008006" key="4">
    <source>
        <dbReference type="Google" id="ProtNLM"/>
    </source>
</evidence>
<reference evidence="2 3" key="2">
    <citation type="submission" date="2017-10" db="EMBL/GenBank/DDBJ databases">
        <title>Extensive intraspecific genome diversity in a model arbuscular mycorrhizal fungus.</title>
        <authorList>
            <person name="Chen E.C.H."/>
            <person name="Morin E."/>
            <person name="Baudet D."/>
            <person name="Noel J."/>
            <person name="Ndikumana S."/>
            <person name="Charron P."/>
            <person name="St-Onge C."/>
            <person name="Giorgi J."/>
            <person name="Grigoriev I.V."/>
            <person name="Roux C."/>
            <person name="Martin F.M."/>
            <person name="Corradi N."/>
        </authorList>
    </citation>
    <scope>NUCLEOTIDE SEQUENCE [LARGE SCALE GENOMIC DNA]</scope>
    <source>
        <strain evidence="2 3">C2</strain>
    </source>
</reference>
<name>A0A2N1MSV5_9GLOM</name>
<dbReference type="Proteomes" id="UP000233469">
    <property type="component" value="Unassembled WGS sequence"/>
</dbReference>
<reference evidence="2 3" key="1">
    <citation type="submission" date="2016-04" db="EMBL/GenBank/DDBJ databases">
        <title>Genome analyses suggest a sexual origin of heterokaryosis in a supposedly ancient asexual fungus.</title>
        <authorList>
            <person name="Ropars J."/>
            <person name="Sedzielewska K."/>
            <person name="Noel J."/>
            <person name="Charron P."/>
            <person name="Farinelli L."/>
            <person name="Marton T."/>
            <person name="Kruger M."/>
            <person name="Pelin A."/>
            <person name="Brachmann A."/>
            <person name="Corradi N."/>
        </authorList>
    </citation>
    <scope>NUCLEOTIDE SEQUENCE [LARGE SCALE GENOMIC DNA]</scope>
    <source>
        <strain evidence="2 3">C2</strain>
    </source>
</reference>
<keyword evidence="1" id="KW-0472">Membrane</keyword>
<dbReference type="PROSITE" id="PS51257">
    <property type="entry name" value="PROKAR_LIPOPROTEIN"/>
    <property type="match status" value="1"/>
</dbReference>
<evidence type="ECO:0000313" key="2">
    <source>
        <dbReference type="EMBL" id="PKK64700.1"/>
    </source>
</evidence>
<protein>
    <recommendedName>
        <fullName evidence="4">Lipoprotein</fullName>
    </recommendedName>
</protein>
<evidence type="ECO:0000313" key="3">
    <source>
        <dbReference type="Proteomes" id="UP000233469"/>
    </source>
</evidence>